<keyword evidence="1" id="KW-0812">Transmembrane</keyword>
<dbReference type="EMBL" id="QFOT01000109">
    <property type="protein sequence ID" value="PZP54791.1"/>
    <property type="molecule type" value="Genomic_DNA"/>
</dbReference>
<feature type="transmembrane region" description="Helical" evidence="1">
    <location>
        <begin position="66"/>
        <end position="84"/>
    </location>
</feature>
<dbReference type="InterPro" id="IPR025330">
    <property type="entry name" value="DUF4236"/>
</dbReference>
<proteinExistence type="predicted"/>
<evidence type="ECO:0000313" key="4">
    <source>
        <dbReference type="Proteomes" id="UP000249739"/>
    </source>
</evidence>
<evidence type="ECO:0000259" key="2">
    <source>
        <dbReference type="Pfam" id="PF14020"/>
    </source>
</evidence>
<sequence>MLPGFRFRKGIKLFPGIKLNISKSGVSTSIGKKGATVNLSSKGTRGTVGLPGSGMSYSRYWKGGKGYYVFLAAALGFYVLYLLFGPQN</sequence>
<comment type="caution">
    <text evidence="3">The sequence shown here is derived from an EMBL/GenBank/DDBJ whole genome shotgun (WGS) entry which is preliminary data.</text>
</comment>
<feature type="domain" description="DUF4236" evidence="2">
    <location>
        <begin position="5"/>
        <end position="58"/>
    </location>
</feature>
<keyword evidence="1" id="KW-0472">Membrane</keyword>
<evidence type="ECO:0000313" key="3">
    <source>
        <dbReference type="EMBL" id="PZP54791.1"/>
    </source>
</evidence>
<accession>A0A2W5FFQ4</accession>
<reference evidence="3 4" key="1">
    <citation type="submission" date="2017-08" db="EMBL/GenBank/DDBJ databases">
        <title>Infants hospitalized years apart are colonized by the same room-sourced microbial strains.</title>
        <authorList>
            <person name="Brooks B."/>
            <person name="Olm M.R."/>
            <person name="Firek B.A."/>
            <person name="Baker R."/>
            <person name="Thomas B.C."/>
            <person name="Morowitz M.J."/>
            <person name="Banfield J.F."/>
        </authorList>
    </citation>
    <scope>NUCLEOTIDE SEQUENCE [LARGE SCALE GENOMIC DNA]</scope>
    <source>
        <strain evidence="3">S2_006_000_R2_64</strain>
    </source>
</reference>
<gene>
    <name evidence="3" type="ORF">DI586_08825</name>
</gene>
<protein>
    <recommendedName>
        <fullName evidence="2">DUF4236 domain-containing protein</fullName>
    </recommendedName>
</protein>
<evidence type="ECO:0000256" key="1">
    <source>
        <dbReference type="SAM" id="Phobius"/>
    </source>
</evidence>
<dbReference type="AlphaFoldDB" id="A0A2W5FFQ4"/>
<name>A0A2W5FFQ4_9BACT</name>
<keyword evidence="1" id="KW-1133">Transmembrane helix</keyword>
<dbReference type="Proteomes" id="UP000249739">
    <property type="component" value="Unassembled WGS sequence"/>
</dbReference>
<organism evidence="3 4">
    <name type="scientific">Micavibrio aeruginosavorus</name>
    <dbReference type="NCBI Taxonomy" id="349221"/>
    <lineage>
        <taxon>Bacteria</taxon>
        <taxon>Pseudomonadati</taxon>
        <taxon>Bdellovibrionota</taxon>
        <taxon>Bdellovibrionia</taxon>
        <taxon>Bdellovibrionales</taxon>
        <taxon>Pseudobdellovibrionaceae</taxon>
        <taxon>Micavibrio</taxon>
    </lineage>
</organism>
<dbReference type="Pfam" id="PF14020">
    <property type="entry name" value="DUF4236"/>
    <property type="match status" value="1"/>
</dbReference>